<dbReference type="Proteomes" id="UP000636709">
    <property type="component" value="Unassembled WGS sequence"/>
</dbReference>
<evidence type="ECO:0000256" key="1">
    <source>
        <dbReference type="SAM" id="Phobius"/>
    </source>
</evidence>
<name>A0A835AAE0_9POAL</name>
<evidence type="ECO:0000313" key="3">
    <source>
        <dbReference type="Proteomes" id="UP000636709"/>
    </source>
</evidence>
<evidence type="ECO:0000313" key="2">
    <source>
        <dbReference type="EMBL" id="KAF8648052.1"/>
    </source>
</evidence>
<dbReference type="AlphaFoldDB" id="A0A835AAE0"/>
<proteinExistence type="predicted"/>
<keyword evidence="1" id="KW-1133">Transmembrane helix</keyword>
<protein>
    <submittedName>
        <fullName evidence="2">Uncharacterized protein</fullName>
    </submittedName>
</protein>
<keyword evidence="1" id="KW-0812">Transmembrane</keyword>
<comment type="caution">
    <text evidence="2">The sequence shown here is derived from an EMBL/GenBank/DDBJ whole genome shotgun (WGS) entry which is preliminary data.</text>
</comment>
<accession>A0A835AAE0</accession>
<keyword evidence="1" id="KW-0472">Membrane</keyword>
<feature type="transmembrane region" description="Helical" evidence="1">
    <location>
        <begin position="106"/>
        <end position="126"/>
    </location>
</feature>
<reference evidence="2" key="1">
    <citation type="submission" date="2020-07" db="EMBL/GenBank/DDBJ databases">
        <title>Genome sequence and genetic diversity analysis of an under-domesticated orphan crop, white fonio (Digitaria exilis).</title>
        <authorList>
            <person name="Bennetzen J.L."/>
            <person name="Chen S."/>
            <person name="Ma X."/>
            <person name="Wang X."/>
            <person name="Yssel A.E.J."/>
            <person name="Chaluvadi S.R."/>
            <person name="Johnson M."/>
            <person name="Gangashetty P."/>
            <person name="Hamidou F."/>
            <person name="Sanogo M.D."/>
            <person name="Zwaenepoel A."/>
            <person name="Wallace J."/>
            <person name="Van De Peer Y."/>
            <person name="Van Deynze A."/>
        </authorList>
    </citation>
    <scope>NUCLEOTIDE SEQUENCE</scope>
    <source>
        <tissue evidence="2">Leaves</tissue>
    </source>
</reference>
<sequence>MSALTLVPRMLALMAVQRQRAASRSTSPCRRGQHWSFPTGRLSFSRFSTLAHTFSLSASIGHEPLPEGGVGTAGGLGDTGGAGVGQFGSQLCTTTATKERMVRNTAILDGAIAMIFLLASFFVVLVGR</sequence>
<dbReference type="OrthoDB" id="695716at2759"/>
<gene>
    <name evidence="2" type="ORF">HU200_065089</name>
</gene>
<dbReference type="EMBL" id="JACEFO010002821">
    <property type="protein sequence ID" value="KAF8648052.1"/>
    <property type="molecule type" value="Genomic_DNA"/>
</dbReference>
<organism evidence="2 3">
    <name type="scientific">Digitaria exilis</name>
    <dbReference type="NCBI Taxonomy" id="1010633"/>
    <lineage>
        <taxon>Eukaryota</taxon>
        <taxon>Viridiplantae</taxon>
        <taxon>Streptophyta</taxon>
        <taxon>Embryophyta</taxon>
        <taxon>Tracheophyta</taxon>
        <taxon>Spermatophyta</taxon>
        <taxon>Magnoliopsida</taxon>
        <taxon>Liliopsida</taxon>
        <taxon>Poales</taxon>
        <taxon>Poaceae</taxon>
        <taxon>PACMAD clade</taxon>
        <taxon>Panicoideae</taxon>
        <taxon>Panicodae</taxon>
        <taxon>Paniceae</taxon>
        <taxon>Anthephorinae</taxon>
        <taxon>Digitaria</taxon>
    </lineage>
</organism>
<keyword evidence="3" id="KW-1185">Reference proteome</keyword>